<comment type="subcellular location">
    <subcellularLocation>
        <location evidence="7">Endoplasmic reticulum</location>
    </subcellularLocation>
    <subcellularLocation>
        <location evidence="7">Golgi apparatus</location>
        <location evidence="7">cis-Golgi network</location>
    </subcellularLocation>
    <subcellularLocation>
        <location evidence="1">Golgi apparatus</location>
    </subcellularLocation>
</comment>
<evidence type="ECO:0000256" key="1">
    <source>
        <dbReference type="ARBA" id="ARBA00004555"/>
    </source>
</evidence>
<dbReference type="AlphaFoldDB" id="A0A0D6EIR4"/>
<evidence type="ECO:0000256" key="6">
    <source>
        <dbReference type="ARBA" id="ARBA00038179"/>
    </source>
</evidence>
<dbReference type="SMART" id="SM01399">
    <property type="entry name" value="Sybindin"/>
    <property type="match status" value="1"/>
</dbReference>
<dbReference type="Pfam" id="PF04099">
    <property type="entry name" value="Sybindin"/>
    <property type="match status" value="1"/>
</dbReference>
<comment type="similarity">
    <text evidence="6">Belongs to the TRAPP small subunits family. TRAPPC4 subfamily.</text>
</comment>
<dbReference type="InterPro" id="IPR007233">
    <property type="entry name" value="TRAPPC"/>
</dbReference>
<evidence type="ECO:0000256" key="5">
    <source>
        <dbReference type="ARBA" id="ARBA00023034"/>
    </source>
</evidence>
<dbReference type="GO" id="GO:0005794">
    <property type="term" value="C:Golgi apparatus"/>
    <property type="evidence" value="ECO:0007669"/>
    <property type="project" value="UniProtKB-SubCell"/>
</dbReference>
<dbReference type="GO" id="GO:0006888">
    <property type="term" value="P:endoplasmic reticulum to Golgi vesicle-mediated transport"/>
    <property type="evidence" value="ECO:0007669"/>
    <property type="project" value="UniProtKB-UniRule"/>
</dbReference>
<protein>
    <recommendedName>
        <fullName evidence="7">Trafficking protein particle complex subunit</fullName>
    </recommendedName>
</protein>
<gene>
    <name evidence="8" type="primary">SPOSA6832_01421</name>
</gene>
<dbReference type="GO" id="GO:0005783">
    <property type="term" value="C:endoplasmic reticulum"/>
    <property type="evidence" value="ECO:0007669"/>
    <property type="project" value="UniProtKB-SubCell"/>
</dbReference>
<keyword evidence="5 7" id="KW-0333">Golgi apparatus</keyword>
<evidence type="ECO:0000256" key="4">
    <source>
        <dbReference type="ARBA" id="ARBA00022892"/>
    </source>
</evidence>
<dbReference type="CDD" id="cd14856">
    <property type="entry name" value="TRAPPC4_synbindin"/>
    <property type="match status" value="1"/>
</dbReference>
<dbReference type="Proteomes" id="UP000243876">
    <property type="component" value="Unassembled WGS sequence"/>
</dbReference>
<dbReference type="GO" id="GO:0030008">
    <property type="term" value="C:TRAPP complex"/>
    <property type="evidence" value="ECO:0007669"/>
    <property type="project" value="UniProtKB-UniRule"/>
</dbReference>
<comment type="subunit">
    <text evidence="7">Part of the multisubunit transport protein particle (TRAPP) complex.</text>
</comment>
<keyword evidence="4 7" id="KW-0931">ER-Golgi transport</keyword>
<dbReference type="PANTHER" id="PTHR23249">
    <property type="entry name" value="TRAFFICKING PROTEIN PARTICLE COMPLEX SUBUNIT"/>
    <property type="match status" value="1"/>
</dbReference>
<dbReference type="SUPFAM" id="SSF64356">
    <property type="entry name" value="SNARE-like"/>
    <property type="match status" value="1"/>
</dbReference>
<keyword evidence="2 7" id="KW-0813">Transport</keyword>
<accession>A0A0D6EIR4</accession>
<reference evidence="9" key="1">
    <citation type="submission" date="2015-02" db="EMBL/GenBank/DDBJ databases">
        <authorList>
            <person name="Gon?alves P."/>
        </authorList>
    </citation>
    <scope>NUCLEOTIDE SEQUENCE [LARGE SCALE GENOMIC DNA]</scope>
</reference>
<name>A0A0D6EIR4_SPOSA</name>
<proteinExistence type="inferred from homology"/>
<keyword evidence="3 7" id="KW-0256">Endoplasmic reticulum</keyword>
<dbReference type="InterPro" id="IPR011012">
    <property type="entry name" value="Longin-like_dom_sf"/>
</dbReference>
<evidence type="ECO:0000256" key="7">
    <source>
        <dbReference type="RuleBase" id="RU366065"/>
    </source>
</evidence>
<keyword evidence="9" id="KW-1185">Reference proteome</keyword>
<dbReference type="EMBL" id="CENE01000004">
    <property type="protein sequence ID" value="CEQ39874.1"/>
    <property type="molecule type" value="Genomic_DNA"/>
</dbReference>
<dbReference type="OrthoDB" id="246406at2759"/>
<dbReference type="Gene3D" id="3.30.450.70">
    <property type="match status" value="1"/>
</dbReference>
<evidence type="ECO:0000256" key="3">
    <source>
        <dbReference type="ARBA" id="ARBA00022824"/>
    </source>
</evidence>
<evidence type="ECO:0000313" key="8">
    <source>
        <dbReference type="EMBL" id="CEQ39874.1"/>
    </source>
</evidence>
<evidence type="ECO:0000256" key="2">
    <source>
        <dbReference type="ARBA" id="ARBA00022448"/>
    </source>
</evidence>
<organism evidence="8 9">
    <name type="scientific">Sporidiobolus salmonicolor</name>
    <name type="common">Yeast-like fungus</name>
    <name type="synonym">Sporobolomyces salmonicolor</name>
    <dbReference type="NCBI Taxonomy" id="5005"/>
    <lineage>
        <taxon>Eukaryota</taxon>
        <taxon>Fungi</taxon>
        <taxon>Dikarya</taxon>
        <taxon>Basidiomycota</taxon>
        <taxon>Pucciniomycotina</taxon>
        <taxon>Microbotryomycetes</taxon>
        <taxon>Sporidiobolales</taxon>
        <taxon>Sporidiobolaceae</taxon>
        <taxon>Sporobolomyces</taxon>
    </lineage>
</organism>
<sequence>MSASSTTSFGLWIINKAGGLIYSKTYARGSILSLLGRTRADLFEETEGLAQLNSNDYLILASTFHSIHAIAARISPVPGSSGVETIEAETFKMTCLQTPTGIKFVLLTTPSHPHPDQVLQRVYETYADQLKDPFYTVEMPIRSEAFDDKMSAAIRG</sequence>
<evidence type="ECO:0000313" key="9">
    <source>
        <dbReference type="Proteomes" id="UP000243876"/>
    </source>
</evidence>
<dbReference type="PANTHER" id="PTHR23249:SF15">
    <property type="entry name" value="TRAFFICKING PROTEIN PARTICLE COMPLEX SUBUNIT 4"/>
    <property type="match status" value="1"/>
</dbReference>